<protein>
    <recommendedName>
        <fullName evidence="1">Fatty acyl-CoA reductase</fullName>
        <ecNumber evidence="1">1.2.1.84</ecNumber>
    </recommendedName>
</protein>
<evidence type="ECO:0000313" key="4">
    <source>
        <dbReference type="Proteomes" id="UP000299102"/>
    </source>
</evidence>
<feature type="domain" description="Thioester reductase (TE)" evidence="2">
    <location>
        <begin position="42"/>
        <end position="88"/>
    </location>
</feature>
<dbReference type="GO" id="GO:0080019">
    <property type="term" value="F:alcohol-forming very long-chain fatty acyl-CoA reductase activity"/>
    <property type="evidence" value="ECO:0007669"/>
    <property type="project" value="InterPro"/>
</dbReference>
<sequence>MTANMSTEKEGGDIIYKHMVDDAQPLVDSEIQKFYAGATVLVTGGTGFLGKLLLEKLLRSCPDIEKILLLVRPKKNKDPCTRLQEQYDDIICRTYDFGPPATNGSPRLTPPRRPTKLKAISLSAMSNSWSSFENLFLPLYDKLRKMQPNFTQKIEVIEGDIGKNGLGLNNVDRNKITEEDSPLPPPSVPSQNFHWLILPAIICLSFLKGPAATVLVIALGLQVSRSGDDHLLSDGSHFSPLNVAK</sequence>
<dbReference type="GO" id="GO:0035336">
    <property type="term" value="P:long-chain fatty-acyl-CoA metabolic process"/>
    <property type="evidence" value="ECO:0007669"/>
    <property type="project" value="TreeGrafter"/>
</dbReference>
<dbReference type="InterPro" id="IPR036291">
    <property type="entry name" value="NAD(P)-bd_dom_sf"/>
</dbReference>
<keyword evidence="1" id="KW-0521">NADP</keyword>
<dbReference type="EMBL" id="BGZK01001557">
    <property type="protein sequence ID" value="GBP82272.1"/>
    <property type="molecule type" value="Genomic_DNA"/>
</dbReference>
<dbReference type="InterPro" id="IPR026055">
    <property type="entry name" value="FAR"/>
</dbReference>
<keyword evidence="1" id="KW-0560">Oxidoreductase</keyword>
<organism evidence="3 4">
    <name type="scientific">Eumeta variegata</name>
    <name type="common">Bagworm moth</name>
    <name type="synonym">Eumeta japonica</name>
    <dbReference type="NCBI Taxonomy" id="151549"/>
    <lineage>
        <taxon>Eukaryota</taxon>
        <taxon>Metazoa</taxon>
        <taxon>Ecdysozoa</taxon>
        <taxon>Arthropoda</taxon>
        <taxon>Hexapoda</taxon>
        <taxon>Insecta</taxon>
        <taxon>Pterygota</taxon>
        <taxon>Neoptera</taxon>
        <taxon>Endopterygota</taxon>
        <taxon>Lepidoptera</taxon>
        <taxon>Glossata</taxon>
        <taxon>Ditrysia</taxon>
        <taxon>Tineoidea</taxon>
        <taxon>Psychidae</taxon>
        <taxon>Oiketicinae</taxon>
        <taxon>Eumeta</taxon>
    </lineage>
</organism>
<dbReference type="Gene3D" id="3.40.50.720">
    <property type="entry name" value="NAD(P)-binding Rossmann-like Domain"/>
    <property type="match status" value="1"/>
</dbReference>
<dbReference type="GO" id="GO:0102965">
    <property type="term" value="F:alcohol-forming long-chain fatty acyl-CoA reductase activity"/>
    <property type="evidence" value="ECO:0007669"/>
    <property type="project" value="UniProtKB-EC"/>
</dbReference>
<dbReference type="PANTHER" id="PTHR11011">
    <property type="entry name" value="MALE STERILITY PROTEIN 2-RELATED"/>
    <property type="match status" value="1"/>
</dbReference>
<name>A0A4C1Z4M8_EUMVA</name>
<comment type="function">
    <text evidence="1">Catalyzes the reduction of fatty acyl-CoA to fatty alcohols.</text>
</comment>
<keyword evidence="1" id="KW-0444">Lipid biosynthesis</keyword>
<dbReference type="SUPFAM" id="SSF51735">
    <property type="entry name" value="NAD(P)-binding Rossmann-fold domains"/>
    <property type="match status" value="1"/>
</dbReference>
<proteinExistence type="inferred from homology"/>
<comment type="caution">
    <text evidence="3">The sequence shown here is derived from an EMBL/GenBank/DDBJ whole genome shotgun (WGS) entry which is preliminary data.</text>
</comment>
<dbReference type="OrthoDB" id="429813at2759"/>
<reference evidence="3 4" key="1">
    <citation type="journal article" date="2019" name="Commun. Biol.">
        <title>The bagworm genome reveals a unique fibroin gene that provides high tensile strength.</title>
        <authorList>
            <person name="Kono N."/>
            <person name="Nakamura H."/>
            <person name="Ohtoshi R."/>
            <person name="Tomita M."/>
            <person name="Numata K."/>
            <person name="Arakawa K."/>
        </authorList>
    </citation>
    <scope>NUCLEOTIDE SEQUENCE [LARGE SCALE GENOMIC DNA]</scope>
</reference>
<evidence type="ECO:0000256" key="1">
    <source>
        <dbReference type="RuleBase" id="RU363097"/>
    </source>
</evidence>
<dbReference type="PANTHER" id="PTHR11011:SF60">
    <property type="entry name" value="FATTY ACYL-COA REDUCTASE-RELATED"/>
    <property type="match status" value="1"/>
</dbReference>
<comment type="catalytic activity">
    <reaction evidence="1">
        <text>a long-chain fatty acyl-CoA + 2 NADPH + 2 H(+) = a long-chain primary fatty alcohol + 2 NADP(+) + CoA</text>
        <dbReference type="Rhea" id="RHEA:52716"/>
        <dbReference type="ChEBI" id="CHEBI:15378"/>
        <dbReference type="ChEBI" id="CHEBI:57287"/>
        <dbReference type="ChEBI" id="CHEBI:57783"/>
        <dbReference type="ChEBI" id="CHEBI:58349"/>
        <dbReference type="ChEBI" id="CHEBI:77396"/>
        <dbReference type="ChEBI" id="CHEBI:83139"/>
        <dbReference type="EC" id="1.2.1.84"/>
    </reaction>
</comment>
<comment type="similarity">
    <text evidence="1">Belongs to the fatty acyl-CoA reductase family.</text>
</comment>
<keyword evidence="1" id="KW-0443">Lipid metabolism</keyword>
<dbReference type="AlphaFoldDB" id="A0A4C1Z4M8"/>
<gene>
    <name evidence="3" type="ORF">EVAR_86626_1</name>
</gene>
<evidence type="ECO:0000313" key="3">
    <source>
        <dbReference type="EMBL" id="GBP82272.1"/>
    </source>
</evidence>
<dbReference type="Pfam" id="PF07993">
    <property type="entry name" value="NAD_binding_4"/>
    <property type="match status" value="1"/>
</dbReference>
<dbReference type="STRING" id="151549.A0A4C1Z4M8"/>
<keyword evidence="4" id="KW-1185">Reference proteome</keyword>
<dbReference type="GO" id="GO:0005777">
    <property type="term" value="C:peroxisome"/>
    <property type="evidence" value="ECO:0007669"/>
    <property type="project" value="TreeGrafter"/>
</dbReference>
<accession>A0A4C1Z4M8</accession>
<dbReference type="EC" id="1.2.1.84" evidence="1"/>
<dbReference type="InterPro" id="IPR013120">
    <property type="entry name" value="FAR_NAD-bd"/>
</dbReference>
<dbReference type="Proteomes" id="UP000299102">
    <property type="component" value="Unassembled WGS sequence"/>
</dbReference>
<evidence type="ECO:0000259" key="2">
    <source>
        <dbReference type="Pfam" id="PF07993"/>
    </source>
</evidence>